<evidence type="ECO:0000313" key="1">
    <source>
        <dbReference type="EMBL" id="GMR59881.1"/>
    </source>
</evidence>
<dbReference type="AlphaFoldDB" id="A0AAN5IEQ9"/>
<dbReference type="InterPro" id="IPR053317">
    <property type="entry name" value="Tubulin_polyglutamylase"/>
</dbReference>
<protein>
    <submittedName>
        <fullName evidence="1">Uncharacterized protein</fullName>
    </submittedName>
</protein>
<dbReference type="Proteomes" id="UP001328107">
    <property type="component" value="Unassembled WGS sequence"/>
</dbReference>
<organism evidence="1 2">
    <name type="scientific">Pristionchus mayeri</name>
    <dbReference type="NCBI Taxonomy" id="1317129"/>
    <lineage>
        <taxon>Eukaryota</taxon>
        <taxon>Metazoa</taxon>
        <taxon>Ecdysozoa</taxon>
        <taxon>Nematoda</taxon>
        <taxon>Chromadorea</taxon>
        <taxon>Rhabditida</taxon>
        <taxon>Rhabditina</taxon>
        <taxon>Diplogasteromorpha</taxon>
        <taxon>Diplogasteroidea</taxon>
        <taxon>Neodiplogasteridae</taxon>
        <taxon>Pristionchus</taxon>
    </lineage>
</organism>
<feature type="non-terminal residue" evidence="1">
    <location>
        <position position="160"/>
    </location>
</feature>
<comment type="caution">
    <text evidence="1">The sequence shown here is derived from an EMBL/GenBank/DDBJ whole genome shotgun (WGS) entry which is preliminary data.</text>
</comment>
<dbReference type="EMBL" id="BTRK01000006">
    <property type="protein sequence ID" value="GMR59881.1"/>
    <property type="molecule type" value="Genomic_DNA"/>
</dbReference>
<name>A0AAN5IEQ9_9BILA</name>
<keyword evidence="2" id="KW-1185">Reference proteome</keyword>
<accession>A0AAN5IEQ9</accession>
<dbReference type="PANTHER" id="PTHR47113">
    <property type="entry name" value="LD09343P"/>
    <property type="match status" value="1"/>
</dbReference>
<reference evidence="2" key="1">
    <citation type="submission" date="2022-10" db="EMBL/GenBank/DDBJ databases">
        <title>Genome assembly of Pristionchus species.</title>
        <authorList>
            <person name="Yoshida K."/>
            <person name="Sommer R.J."/>
        </authorList>
    </citation>
    <scope>NUCLEOTIDE SEQUENCE [LARGE SCALE GENOMIC DNA]</scope>
    <source>
        <strain evidence="2">RS5460</strain>
    </source>
</reference>
<sequence>MLRSIPRPTSIVFPFLIISLLSSGLIYQAIYELQLRIESSLSREQLKEVVSAIPIARERKRVAWIGGHGKNIENTYMKHIFEAFKNYGYEIVTGCERIPERWDAIWLHEYALSKNSGGCFYDAVKNAQWPQTVNHVSGSGYYTSKVYLATANLSSGVPLA</sequence>
<evidence type="ECO:0000313" key="2">
    <source>
        <dbReference type="Proteomes" id="UP001328107"/>
    </source>
</evidence>
<gene>
    <name evidence="1" type="ORF">PMAYCL1PPCAC_30076</name>
</gene>
<proteinExistence type="predicted"/>
<dbReference type="PANTHER" id="PTHR47113:SF1">
    <property type="entry name" value="LD09343P"/>
    <property type="match status" value="1"/>
</dbReference>